<feature type="signal peptide" evidence="1">
    <location>
        <begin position="1"/>
        <end position="20"/>
    </location>
</feature>
<name>F4RUL8_MELLP</name>
<dbReference type="Proteomes" id="UP000001072">
    <property type="component" value="Unassembled WGS sequence"/>
</dbReference>
<evidence type="ECO:0008006" key="4">
    <source>
        <dbReference type="Google" id="ProtNLM"/>
    </source>
</evidence>
<evidence type="ECO:0000256" key="1">
    <source>
        <dbReference type="SAM" id="SignalP"/>
    </source>
</evidence>
<evidence type="ECO:0000313" key="3">
    <source>
        <dbReference type="Proteomes" id="UP000001072"/>
    </source>
</evidence>
<evidence type="ECO:0000313" key="2">
    <source>
        <dbReference type="EMBL" id="EGG03954.1"/>
    </source>
</evidence>
<dbReference type="EMBL" id="GL883121">
    <property type="protein sequence ID" value="EGG03954.1"/>
    <property type="molecule type" value="Genomic_DNA"/>
</dbReference>
<keyword evidence="1" id="KW-0732">Signal</keyword>
<dbReference type="OrthoDB" id="2510018at2759"/>
<dbReference type="HOGENOM" id="CLU_1396630_0_0_1"/>
<dbReference type="GeneID" id="18930408"/>
<dbReference type="InParanoid" id="F4RUL8"/>
<proteinExistence type="predicted"/>
<protein>
    <recommendedName>
        <fullName evidence="4">Secreted protein</fullName>
    </recommendedName>
</protein>
<organism evidence="3">
    <name type="scientific">Melampsora larici-populina (strain 98AG31 / pathotype 3-4-7)</name>
    <name type="common">Poplar leaf rust fungus</name>
    <dbReference type="NCBI Taxonomy" id="747676"/>
    <lineage>
        <taxon>Eukaryota</taxon>
        <taxon>Fungi</taxon>
        <taxon>Dikarya</taxon>
        <taxon>Basidiomycota</taxon>
        <taxon>Pucciniomycotina</taxon>
        <taxon>Pucciniomycetes</taxon>
        <taxon>Pucciniales</taxon>
        <taxon>Melampsoraceae</taxon>
        <taxon>Melampsora</taxon>
    </lineage>
</organism>
<feature type="chain" id="PRO_5003315512" description="Secreted protein" evidence="1">
    <location>
        <begin position="21"/>
        <end position="195"/>
    </location>
</feature>
<dbReference type="RefSeq" id="XP_007412747.1">
    <property type="nucleotide sequence ID" value="XM_007412685.1"/>
</dbReference>
<gene>
    <name evidence="2" type="ORF">MELLADRAFT_65250</name>
</gene>
<dbReference type="KEGG" id="mlr:MELLADRAFT_65250"/>
<accession>F4RUL8</accession>
<dbReference type="VEuPathDB" id="FungiDB:MELLADRAFT_65250"/>
<dbReference type="AlphaFoldDB" id="F4RUL8"/>
<keyword evidence="3" id="KW-1185">Reference proteome</keyword>
<reference evidence="3" key="1">
    <citation type="journal article" date="2011" name="Proc. Natl. Acad. Sci. U.S.A.">
        <title>Obligate biotrophy features unraveled by the genomic analysis of rust fungi.</title>
        <authorList>
            <person name="Duplessis S."/>
            <person name="Cuomo C.A."/>
            <person name="Lin Y.-C."/>
            <person name="Aerts A."/>
            <person name="Tisserant E."/>
            <person name="Veneault-Fourrey C."/>
            <person name="Joly D.L."/>
            <person name="Hacquard S."/>
            <person name="Amselem J."/>
            <person name="Cantarel B.L."/>
            <person name="Chiu R."/>
            <person name="Coutinho P.M."/>
            <person name="Feau N."/>
            <person name="Field M."/>
            <person name="Frey P."/>
            <person name="Gelhaye E."/>
            <person name="Goldberg J."/>
            <person name="Grabherr M.G."/>
            <person name="Kodira C.D."/>
            <person name="Kohler A."/>
            <person name="Kuees U."/>
            <person name="Lindquist E.A."/>
            <person name="Lucas S.M."/>
            <person name="Mago R."/>
            <person name="Mauceli E."/>
            <person name="Morin E."/>
            <person name="Murat C."/>
            <person name="Pangilinan J.L."/>
            <person name="Park R."/>
            <person name="Pearson M."/>
            <person name="Quesneville H."/>
            <person name="Rouhier N."/>
            <person name="Sakthikumar S."/>
            <person name="Salamov A.A."/>
            <person name="Schmutz J."/>
            <person name="Selles B."/>
            <person name="Shapiro H."/>
            <person name="Tanguay P."/>
            <person name="Tuskan G.A."/>
            <person name="Henrissat B."/>
            <person name="Van de Peer Y."/>
            <person name="Rouze P."/>
            <person name="Ellis J.G."/>
            <person name="Dodds P.N."/>
            <person name="Schein J.E."/>
            <person name="Zhong S."/>
            <person name="Hamelin R.C."/>
            <person name="Grigoriev I.V."/>
            <person name="Szabo L.J."/>
            <person name="Martin F."/>
        </authorList>
    </citation>
    <scope>NUCLEOTIDE SEQUENCE [LARGE SCALE GENOMIC DNA]</scope>
    <source>
        <strain evidence="3">98AG31 / pathotype 3-4-7</strain>
    </source>
</reference>
<sequence>MRSFDLFLLVLAIVFASSTGKSIPTTTATLTDKQTIQAESGFSIESGYSVEITQSFEVTFSTITNYNATIQTACRQGSVASVLGAFNEIHTAMNRLSKNFVISLVLSRQAAVSCASRYTELLMQFQLLIRTVSDYPMMIMACQPLMLRYSRQFQMMNSYFSRCGINMNSLLQKQVGFDARIWLKFGISFEAGLGF</sequence>